<reference evidence="1" key="1">
    <citation type="journal article" date="2023" name="PLoS Negl. Trop. Dis.">
        <title>A genome sequence for Biomphalaria pfeifferi, the major vector snail for the human-infecting parasite Schistosoma mansoni.</title>
        <authorList>
            <person name="Bu L."/>
            <person name="Lu L."/>
            <person name="Laidemitt M.R."/>
            <person name="Zhang S.M."/>
            <person name="Mutuku M."/>
            <person name="Mkoji G."/>
            <person name="Steinauer M."/>
            <person name="Loker E.S."/>
        </authorList>
    </citation>
    <scope>NUCLEOTIDE SEQUENCE</scope>
    <source>
        <strain evidence="1">KasaAsao</strain>
    </source>
</reference>
<evidence type="ECO:0000313" key="2">
    <source>
        <dbReference type="Proteomes" id="UP001233172"/>
    </source>
</evidence>
<sequence>MKLHVLLHVRTMKLHVLLHVRTMKLHLVTSCQDNETSRVTSCQDNETSPCYIMSDKIQLHLEVPTKSCDEKKTFLFPSPSLLFKFMSPSICTAGGAGST</sequence>
<proteinExistence type="predicted"/>
<comment type="caution">
    <text evidence="1">The sequence shown here is derived from an EMBL/GenBank/DDBJ whole genome shotgun (WGS) entry which is preliminary data.</text>
</comment>
<evidence type="ECO:0000313" key="1">
    <source>
        <dbReference type="EMBL" id="KAK0047317.1"/>
    </source>
</evidence>
<gene>
    <name evidence="1" type="ORF">Bpfe_023301</name>
</gene>
<keyword evidence="2" id="KW-1185">Reference proteome</keyword>
<reference evidence="1" key="2">
    <citation type="submission" date="2023-04" db="EMBL/GenBank/DDBJ databases">
        <authorList>
            <person name="Bu L."/>
            <person name="Lu L."/>
            <person name="Laidemitt M.R."/>
            <person name="Zhang S.M."/>
            <person name="Mutuku M."/>
            <person name="Mkoji G."/>
            <person name="Steinauer M."/>
            <person name="Loker E.S."/>
        </authorList>
    </citation>
    <scope>NUCLEOTIDE SEQUENCE</scope>
    <source>
        <strain evidence="1">KasaAsao</strain>
        <tissue evidence="1">Whole Snail</tissue>
    </source>
</reference>
<dbReference type="Proteomes" id="UP001233172">
    <property type="component" value="Unassembled WGS sequence"/>
</dbReference>
<dbReference type="EMBL" id="JASAOG010000153">
    <property type="protein sequence ID" value="KAK0047317.1"/>
    <property type="molecule type" value="Genomic_DNA"/>
</dbReference>
<name>A0AAD8B4F7_BIOPF</name>
<protein>
    <submittedName>
        <fullName evidence="1">Uncharacterized protein</fullName>
    </submittedName>
</protein>
<dbReference type="AlphaFoldDB" id="A0AAD8B4F7"/>
<organism evidence="1 2">
    <name type="scientific">Biomphalaria pfeifferi</name>
    <name type="common">Bloodfluke planorb</name>
    <name type="synonym">Freshwater snail</name>
    <dbReference type="NCBI Taxonomy" id="112525"/>
    <lineage>
        <taxon>Eukaryota</taxon>
        <taxon>Metazoa</taxon>
        <taxon>Spiralia</taxon>
        <taxon>Lophotrochozoa</taxon>
        <taxon>Mollusca</taxon>
        <taxon>Gastropoda</taxon>
        <taxon>Heterobranchia</taxon>
        <taxon>Euthyneura</taxon>
        <taxon>Panpulmonata</taxon>
        <taxon>Hygrophila</taxon>
        <taxon>Lymnaeoidea</taxon>
        <taxon>Planorbidae</taxon>
        <taxon>Biomphalaria</taxon>
    </lineage>
</organism>
<accession>A0AAD8B4F7</accession>